<dbReference type="InterPro" id="IPR029058">
    <property type="entry name" value="AB_hydrolase_fold"/>
</dbReference>
<name>A0A1I2I9I9_9ACTN</name>
<sequence length="235" mass="24300">MDPEKPTIVLVHGAFADSSGFAAIIRRLVSDGHPVVAAPNPLRGLASDAAQVRALLQDVSGPIVLVGHSYGGAVISAAAAGNPHVRALVYLAAFVPEEGESAQSLVEKFPGSTIGESLKPVALADGQVDLYVDPRVFHPHFAGDVPAADAQVYAITQRPATGAALGEPATGVPAWHSIPCYHLISGADLIIPPMAQEFMARRTGGEIQVVEGASHMIFVSRPGATVALIEKAAQQ</sequence>
<dbReference type="Proteomes" id="UP000199645">
    <property type="component" value="Unassembled WGS sequence"/>
</dbReference>
<evidence type="ECO:0000313" key="2">
    <source>
        <dbReference type="EMBL" id="SFF38962.1"/>
    </source>
</evidence>
<dbReference type="EMBL" id="FONV01000009">
    <property type="protein sequence ID" value="SFF38962.1"/>
    <property type="molecule type" value="Genomic_DNA"/>
</dbReference>
<dbReference type="STRING" id="35752.SAMN05421541_109469"/>
<protein>
    <submittedName>
        <fullName evidence="2">Pimeloyl-ACP methyl ester carboxylesterase</fullName>
    </submittedName>
</protein>
<keyword evidence="3" id="KW-1185">Reference proteome</keyword>
<dbReference type="GO" id="GO:0003824">
    <property type="term" value="F:catalytic activity"/>
    <property type="evidence" value="ECO:0007669"/>
    <property type="project" value="UniProtKB-ARBA"/>
</dbReference>
<dbReference type="Pfam" id="PF12697">
    <property type="entry name" value="Abhydrolase_6"/>
    <property type="match status" value="1"/>
</dbReference>
<dbReference type="PANTHER" id="PTHR37017:SF11">
    <property type="entry name" value="ESTERASE_LIPASE_THIOESTERASE DOMAIN-CONTAINING PROTEIN"/>
    <property type="match status" value="1"/>
</dbReference>
<feature type="domain" description="AB hydrolase-1" evidence="1">
    <location>
        <begin position="8"/>
        <end position="227"/>
    </location>
</feature>
<dbReference type="PANTHER" id="PTHR37017">
    <property type="entry name" value="AB HYDROLASE-1 DOMAIN-CONTAINING PROTEIN-RELATED"/>
    <property type="match status" value="1"/>
</dbReference>
<evidence type="ECO:0000259" key="1">
    <source>
        <dbReference type="Pfam" id="PF12697"/>
    </source>
</evidence>
<reference evidence="2 3" key="1">
    <citation type="submission" date="2016-10" db="EMBL/GenBank/DDBJ databases">
        <authorList>
            <person name="de Groot N.N."/>
        </authorList>
    </citation>
    <scope>NUCLEOTIDE SEQUENCE [LARGE SCALE GENOMIC DNA]</scope>
    <source>
        <strain evidence="2 3">DSM 43019</strain>
    </source>
</reference>
<gene>
    <name evidence="2" type="ORF">SAMN05421541_109469</name>
</gene>
<dbReference type="InterPro" id="IPR000073">
    <property type="entry name" value="AB_hydrolase_1"/>
</dbReference>
<accession>A0A1I2I9I9</accession>
<evidence type="ECO:0000313" key="3">
    <source>
        <dbReference type="Proteomes" id="UP000199645"/>
    </source>
</evidence>
<organism evidence="2 3">
    <name type="scientific">Actinoplanes philippinensis</name>
    <dbReference type="NCBI Taxonomy" id="35752"/>
    <lineage>
        <taxon>Bacteria</taxon>
        <taxon>Bacillati</taxon>
        <taxon>Actinomycetota</taxon>
        <taxon>Actinomycetes</taxon>
        <taxon>Micromonosporales</taxon>
        <taxon>Micromonosporaceae</taxon>
        <taxon>Actinoplanes</taxon>
    </lineage>
</organism>
<dbReference type="InterPro" id="IPR052897">
    <property type="entry name" value="Sec-Metab_Biosynth_Hydrolase"/>
</dbReference>
<proteinExistence type="predicted"/>
<dbReference type="AlphaFoldDB" id="A0A1I2I9I9"/>
<dbReference type="RefSeq" id="WP_177319899.1">
    <property type="nucleotide sequence ID" value="NZ_BOMT01000052.1"/>
</dbReference>
<dbReference type="SUPFAM" id="SSF53474">
    <property type="entry name" value="alpha/beta-Hydrolases"/>
    <property type="match status" value="1"/>
</dbReference>
<dbReference type="Gene3D" id="3.40.50.1820">
    <property type="entry name" value="alpha/beta hydrolase"/>
    <property type="match status" value="1"/>
</dbReference>